<dbReference type="Proteomes" id="UP000283630">
    <property type="component" value="Unassembled WGS sequence"/>
</dbReference>
<dbReference type="SUPFAM" id="SSF52980">
    <property type="entry name" value="Restriction endonuclease-like"/>
    <property type="match status" value="1"/>
</dbReference>
<proteinExistence type="predicted"/>
<evidence type="ECO:0000256" key="2">
    <source>
        <dbReference type="SAM" id="Coils"/>
    </source>
</evidence>
<keyword evidence="1" id="KW-0378">Hydrolase</keyword>
<dbReference type="InterPro" id="IPR011604">
    <property type="entry name" value="PDDEXK-like_dom_sf"/>
</dbReference>
<evidence type="ECO:0000256" key="1">
    <source>
        <dbReference type="ARBA" id="ARBA00022801"/>
    </source>
</evidence>
<dbReference type="PANTHER" id="PTHR46609:SF6">
    <property type="entry name" value="EXONUCLEASE, PHAGE-TYPE_RECB, C-TERMINAL DOMAIN-CONTAINING PROTEIN-RELATED"/>
    <property type="match status" value="1"/>
</dbReference>
<dbReference type="PANTHER" id="PTHR46609">
    <property type="entry name" value="EXONUCLEASE, PHAGE-TYPE/RECB, C-TERMINAL DOMAIN-CONTAINING PROTEIN"/>
    <property type="match status" value="1"/>
</dbReference>
<sequence>MKRLISTVGLSREEWLGWRRMGIGGSDVSVIAGVNPYRSIYELWEDKMGLRNPEEIENEYIHFGNVLEPVVKAEFTRRTGLKIRNKRVILQSDQYPFMLADLDGTINENGEMVIFEAKTATEYKKDVWQKGVPEEYMYQIQHYMAVTEAKKTYIAALVGGNSFIYHEVYRDENMIQEIIKMEERFWKENVLKGIEPEADGSKATTDFLNQKYKKSSGKEIELPKETMELIASYDAFSEQIKRLQKQKDKVANQIRSYMKDCEKGIIGDRRITWSPVETISIDKKRLQAEQKDIYEKYTTRSSNRRLNVA</sequence>
<evidence type="ECO:0000313" key="5">
    <source>
        <dbReference type="Proteomes" id="UP000283630"/>
    </source>
</evidence>
<comment type="caution">
    <text evidence="4">The sequence shown here is derived from an EMBL/GenBank/DDBJ whole genome shotgun (WGS) entry which is preliminary data.</text>
</comment>
<dbReference type="NCBIfam" id="TIGR03033">
    <property type="entry name" value="phage_rel_nuc"/>
    <property type="match status" value="1"/>
</dbReference>
<dbReference type="GO" id="GO:0016787">
    <property type="term" value="F:hydrolase activity"/>
    <property type="evidence" value="ECO:0007669"/>
    <property type="project" value="UniProtKB-KW"/>
</dbReference>
<evidence type="ECO:0000259" key="3">
    <source>
        <dbReference type="Pfam" id="PF09588"/>
    </source>
</evidence>
<name>A0A412MD09_9FIRM</name>
<dbReference type="Gene3D" id="3.90.320.10">
    <property type="match status" value="1"/>
</dbReference>
<feature type="domain" description="YqaJ viral recombinase" evidence="3">
    <location>
        <begin position="14"/>
        <end position="149"/>
    </location>
</feature>
<keyword evidence="2" id="KW-0175">Coiled coil</keyword>
<accession>A0A412MD09</accession>
<protein>
    <submittedName>
        <fullName evidence="4">DNA-binding protein</fullName>
    </submittedName>
</protein>
<dbReference type="InterPro" id="IPR011335">
    <property type="entry name" value="Restrct_endonuc-II-like"/>
</dbReference>
<dbReference type="Pfam" id="PF09588">
    <property type="entry name" value="YqaJ"/>
    <property type="match status" value="1"/>
</dbReference>
<keyword evidence="4" id="KW-0238">DNA-binding</keyword>
<dbReference type="AlphaFoldDB" id="A0A412MD09"/>
<gene>
    <name evidence="4" type="ORF">DWX53_12575</name>
</gene>
<dbReference type="EMBL" id="QRWH01000014">
    <property type="protein sequence ID" value="RGT07436.1"/>
    <property type="molecule type" value="Genomic_DNA"/>
</dbReference>
<dbReference type="InterPro" id="IPR019080">
    <property type="entry name" value="YqaJ_viral_recombinase"/>
</dbReference>
<feature type="coiled-coil region" evidence="2">
    <location>
        <begin position="233"/>
        <end position="260"/>
    </location>
</feature>
<evidence type="ECO:0000313" key="4">
    <source>
        <dbReference type="EMBL" id="RGT07436.1"/>
    </source>
</evidence>
<organism evidence="4 5">
    <name type="scientific">Dorea formicigenerans</name>
    <dbReference type="NCBI Taxonomy" id="39486"/>
    <lineage>
        <taxon>Bacteria</taxon>
        <taxon>Bacillati</taxon>
        <taxon>Bacillota</taxon>
        <taxon>Clostridia</taxon>
        <taxon>Lachnospirales</taxon>
        <taxon>Lachnospiraceae</taxon>
        <taxon>Dorea</taxon>
    </lineage>
</organism>
<reference evidence="4 5" key="1">
    <citation type="submission" date="2018-08" db="EMBL/GenBank/DDBJ databases">
        <title>A genome reference for cultivated species of the human gut microbiota.</title>
        <authorList>
            <person name="Zou Y."/>
            <person name="Xue W."/>
            <person name="Luo G."/>
        </authorList>
    </citation>
    <scope>NUCLEOTIDE SEQUENCE [LARGE SCALE GENOMIC DNA]</scope>
    <source>
        <strain evidence="4 5">AF19-4AC</strain>
    </source>
</reference>
<dbReference type="InterPro" id="IPR017482">
    <property type="entry name" value="Lambda-type_endonuclease"/>
</dbReference>
<dbReference type="RefSeq" id="WP_118145793.1">
    <property type="nucleotide sequence ID" value="NZ_JAAITG010000005.1"/>
</dbReference>
<dbReference type="GO" id="GO:0003677">
    <property type="term" value="F:DNA binding"/>
    <property type="evidence" value="ECO:0007669"/>
    <property type="project" value="UniProtKB-KW"/>
</dbReference>
<dbReference type="InterPro" id="IPR051703">
    <property type="entry name" value="NF-kappa-B_Signaling_Reg"/>
</dbReference>